<proteinExistence type="predicted"/>
<comment type="caution">
    <text evidence="2">The sequence shown here is derived from an EMBL/GenBank/DDBJ whole genome shotgun (WGS) entry which is preliminary data.</text>
</comment>
<evidence type="ECO:0000313" key="3">
    <source>
        <dbReference type="Proteomes" id="UP001144612"/>
    </source>
</evidence>
<gene>
    <name evidence="2" type="ORF">OW729_15735</name>
</gene>
<dbReference type="EMBL" id="JAPQFJ010000019">
    <property type="protein sequence ID" value="MCY6960071.1"/>
    <property type="molecule type" value="Genomic_DNA"/>
</dbReference>
<feature type="transmembrane region" description="Helical" evidence="1">
    <location>
        <begin position="6"/>
        <end position="25"/>
    </location>
</feature>
<evidence type="ECO:0000256" key="1">
    <source>
        <dbReference type="SAM" id="Phobius"/>
    </source>
</evidence>
<protein>
    <recommendedName>
        <fullName evidence="4">Phage holin</fullName>
    </recommendedName>
</protein>
<reference evidence="2" key="1">
    <citation type="submission" date="2022-12" db="EMBL/GenBank/DDBJ databases">
        <title>Clostridium sp. nov., isolated from industrial wastewater.</title>
        <authorList>
            <person name="Jiayan W."/>
        </authorList>
    </citation>
    <scope>NUCLEOTIDE SEQUENCE</scope>
    <source>
        <strain evidence="2">ZC22-4</strain>
    </source>
</reference>
<organism evidence="2 3">
    <name type="scientific">Clostridium brassicae</name>
    <dbReference type="NCBI Taxonomy" id="2999072"/>
    <lineage>
        <taxon>Bacteria</taxon>
        <taxon>Bacillati</taxon>
        <taxon>Bacillota</taxon>
        <taxon>Clostridia</taxon>
        <taxon>Eubacteriales</taxon>
        <taxon>Clostridiaceae</taxon>
        <taxon>Clostridium</taxon>
    </lineage>
</organism>
<keyword evidence="1" id="KW-1133">Transmembrane helix</keyword>
<keyword evidence="1" id="KW-0472">Membrane</keyword>
<dbReference type="RefSeq" id="WP_268062507.1">
    <property type="nucleotide sequence ID" value="NZ_JAPQFJ010000019.1"/>
</dbReference>
<evidence type="ECO:0008006" key="4">
    <source>
        <dbReference type="Google" id="ProtNLM"/>
    </source>
</evidence>
<accession>A0ABT4DCN1</accession>
<name>A0ABT4DCN1_9CLOT</name>
<sequence length="128" mass="14551">MTQIVLQYVLVVLLVVGIAYFVYLIRDKGLNISEDYFGIARTLLDFLGSSDDITANGKSVLRAISEAVNYVEVNYRDEDNRIKEEKAVILAKEAIETFNFENSIPEENLRQLIRLCAVFMPPTNKQDS</sequence>
<keyword evidence="3" id="KW-1185">Reference proteome</keyword>
<dbReference type="Proteomes" id="UP001144612">
    <property type="component" value="Unassembled WGS sequence"/>
</dbReference>
<keyword evidence="1" id="KW-0812">Transmembrane</keyword>
<evidence type="ECO:0000313" key="2">
    <source>
        <dbReference type="EMBL" id="MCY6960071.1"/>
    </source>
</evidence>